<evidence type="ECO:0000259" key="14">
    <source>
        <dbReference type="Pfam" id="PF02770"/>
    </source>
</evidence>
<keyword evidence="17" id="KW-1185">Reference proteome</keyword>
<evidence type="ECO:0000256" key="9">
    <source>
        <dbReference type="ARBA" id="ARBA00034328"/>
    </source>
</evidence>
<reference evidence="16 17" key="1">
    <citation type="journal article" date="2023" name="Int. J. Syst. Evol. Microbiol.">
        <title>Arthrobacter mangrovi sp. nov., an actinobacterium isolated from the rhizosphere of a mangrove.</title>
        <authorList>
            <person name="Hamada M."/>
            <person name="Saitou S."/>
            <person name="Enomoto N."/>
            <person name="Nanri K."/>
            <person name="Hidaka K."/>
            <person name="Miura T."/>
            <person name="Tamura T."/>
        </authorList>
    </citation>
    <scope>NUCLEOTIDE SEQUENCE [LARGE SCALE GENOMIC DNA]</scope>
    <source>
        <strain evidence="16 17">NBRC 112813</strain>
    </source>
</reference>
<evidence type="ECO:0000256" key="8">
    <source>
        <dbReference type="ARBA" id="ARBA00034317"/>
    </source>
</evidence>
<dbReference type="InterPro" id="IPR013107">
    <property type="entry name" value="Acyl-CoA_DH_C"/>
</dbReference>
<comment type="catalytic activity">
    <reaction evidence="13">
        <text>dibenzothiophene + 2 FMNH2 + 2 O2 = dibenzothiophene 5,5-dioxide + 2 FMN + 2 H2O + 2 H(+)</text>
        <dbReference type="Rhea" id="RHEA:49072"/>
        <dbReference type="ChEBI" id="CHEBI:15377"/>
        <dbReference type="ChEBI" id="CHEBI:15378"/>
        <dbReference type="ChEBI" id="CHEBI:15379"/>
        <dbReference type="ChEBI" id="CHEBI:23681"/>
        <dbReference type="ChEBI" id="CHEBI:57618"/>
        <dbReference type="ChEBI" id="CHEBI:58210"/>
        <dbReference type="ChEBI" id="CHEBI:90356"/>
        <dbReference type="EC" id="1.14.14.21"/>
    </reaction>
</comment>
<evidence type="ECO:0000256" key="10">
    <source>
        <dbReference type="ARBA" id="ARBA00034345"/>
    </source>
</evidence>
<dbReference type="InterPro" id="IPR046373">
    <property type="entry name" value="Acyl-CoA_Oxase/DH_mid-dom_sf"/>
</dbReference>
<dbReference type="Proteomes" id="UP001209654">
    <property type="component" value="Unassembled WGS sequence"/>
</dbReference>
<dbReference type="Gene3D" id="2.40.110.10">
    <property type="entry name" value="Butyryl-CoA Dehydrogenase, subunit A, domain 2"/>
    <property type="match status" value="1"/>
</dbReference>
<evidence type="ECO:0000256" key="1">
    <source>
        <dbReference type="ARBA" id="ARBA00004496"/>
    </source>
</evidence>
<evidence type="ECO:0000256" key="5">
    <source>
        <dbReference type="ARBA" id="ARBA00023002"/>
    </source>
</evidence>
<evidence type="ECO:0000313" key="17">
    <source>
        <dbReference type="Proteomes" id="UP001209654"/>
    </source>
</evidence>
<accession>A0ABQ5MY62</accession>
<comment type="subcellular location">
    <subcellularLocation>
        <location evidence="1">Cytoplasm</location>
    </subcellularLocation>
</comment>
<feature type="domain" description="Acyl-CoA oxidase/dehydrogenase middle" evidence="14">
    <location>
        <begin position="150"/>
        <end position="229"/>
    </location>
</feature>
<comment type="catalytic activity">
    <reaction evidence="12">
        <text>dibenzothiophene 5-oxide + FMNH2 + O2 = dibenzothiophene 5,5-dioxide + FMN + H2O + H(+)</text>
        <dbReference type="Rhea" id="RHEA:49080"/>
        <dbReference type="ChEBI" id="CHEBI:15377"/>
        <dbReference type="ChEBI" id="CHEBI:15378"/>
        <dbReference type="ChEBI" id="CHEBI:15379"/>
        <dbReference type="ChEBI" id="CHEBI:23683"/>
        <dbReference type="ChEBI" id="CHEBI:57618"/>
        <dbReference type="ChEBI" id="CHEBI:58210"/>
        <dbReference type="ChEBI" id="CHEBI:90356"/>
    </reaction>
</comment>
<dbReference type="Gene3D" id="1.20.140.10">
    <property type="entry name" value="Butyryl-CoA Dehydrogenase, subunit A, domain 3"/>
    <property type="match status" value="1"/>
</dbReference>
<dbReference type="InterPro" id="IPR009100">
    <property type="entry name" value="AcylCoA_DH/oxidase_NM_dom_sf"/>
</dbReference>
<dbReference type="SUPFAM" id="SSF56645">
    <property type="entry name" value="Acyl-CoA dehydrogenase NM domain-like"/>
    <property type="match status" value="1"/>
</dbReference>
<evidence type="ECO:0000256" key="4">
    <source>
        <dbReference type="ARBA" id="ARBA00022741"/>
    </source>
</evidence>
<keyword evidence="3" id="KW-0288">FMN</keyword>
<dbReference type="PIRSF" id="PIRSF016578">
    <property type="entry name" value="HsaA"/>
    <property type="match status" value="1"/>
</dbReference>
<dbReference type="RefSeq" id="WP_264797010.1">
    <property type="nucleotide sequence ID" value="NZ_BRVS01000026.1"/>
</dbReference>
<comment type="similarity">
    <text evidence="8">Belongs to the DszC flavin monooxygenase family.</text>
</comment>
<comment type="pathway">
    <text evidence="7">Sulfur metabolism; dibenzothiophene degradation.</text>
</comment>
<dbReference type="SUPFAM" id="SSF47203">
    <property type="entry name" value="Acyl-CoA dehydrogenase C-terminal domain-like"/>
    <property type="match status" value="1"/>
</dbReference>
<protein>
    <recommendedName>
        <fullName evidence="10">Dibenzothiophene monooxygenase</fullName>
        <ecNumber evidence="9">1.14.14.21</ecNumber>
    </recommendedName>
</protein>
<dbReference type="InterPro" id="IPR036250">
    <property type="entry name" value="AcylCo_DH-like_C"/>
</dbReference>
<evidence type="ECO:0000256" key="3">
    <source>
        <dbReference type="ARBA" id="ARBA00022643"/>
    </source>
</evidence>
<dbReference type="Pfam" id="PF08028">
    <property type="entry name" value="Acyl-CoA_dh_2"/>
    <property type="match status" value="1"/>
</dbReference>
<evidence type="ECO:0000256" key="13">
    <source>
        <dbReference type="ARBA" id="ARBA00049456"/>
    </source>
</evidence>
<evidence type="ECO:0000256" key="12">
    <source>
        <dbReference type="ARBA" id="ARBA00048445"/>
    </source>
</evidence>
<evidence type="ECO:0000256" key="6">
    <source>
        <dbReference type="ARBA" id="ARBA00023033"/>
    </source>
</evidence>
<evidence type="ECO:0000256" key="11">
    <source>
        <dbReference type="ARBA" id="ARBA00047859"/>
    </source>
</evidence>
<keyword evidence="2" id="KW-0285">Flavoprotein</keyword>
<proteinExistence type="inferred from homology"/>
<keyword evidence="5" id="KW-0560">Oxidoreductase</keyword>
<name>A0ABQ5MY62_9MICC</name>
<sequence>MTITADPTTAGPAAASPAAAHFAPATGASAPSYAELAAKYRPIFEGIAAGAAEREANRELLHRQVGELAAAGFGAVRVPREFGGDGATAAQFFRLLVELAAAESNIAQALRSHVAFVEGRLYANDAEWLRKVGEGRILGNAWTETGPVAVGGVSTSIAPDGDGYRINGTKYYTTGSLYADWIQTGARDAAGRDIIAIVDADAAGVSISDDWDGFGQRLTASGTTVFDNVYVPASHLVVEAEQAPYTTGVYQLIHVATLAGITRRVVRDAAAAVRGRSRVFSHGNGVPPREDIQVQQIVGELSAKAFTAEAAVERVANLLQDAIELRAAGADPAAFEEAVHLVEFGSSQAQIVVTDLAQRASSSLFDALGASATKTELQLDRHWRNARVISSHNPVVYKSRIVGDWEINGTVPEFVWRSGTAAGS</sequence>
<dbReference type="InterPro" id="IPR037069">
    <property type="entry name" value="AcylCoA_DH/ox_N_sf"/>
</dbReference>
<dbReference type="EC" id="1.14.14.21" evidence="9"/>
<keyword evidence="4" id="KW-0547">Nucleotide-binding</keyword>
<dbReference type="EMBL" id="BRVS01000026">
    <property type="protein sequence ID" value="GLB68919.1"/>
    <property type="molecule type" value="Genomic_DNA"/>
</dbReference>
<keyword evidence="6 16" id="KW-0503">Monooxygenase</keyword>
<evidence type="ECO:0000256" key="2">
    <source>
        <dbReference type="ARBA" id="ARBA00022630"/>
    </source>
</evidence>
<dbReference type="GO" id="GO:0004497">
    <property type="term" value="F:monooxygenase activity"/>
    <property type="evidence" value="ECO:0007669"/>
    <property type="project" value="UniProtKB-KW"/>
</dbReference>
<evidence type="ECO:0000259" key="15">
    <source>
        <dbReference type="Pfam" id="PF08028"/>
    </source>
</evidence>
<dbReference type="Gene3D" id="1.10.540.10">
    <property type="entry name" value="Acyl-CoA dehydrogenase/oxidase, N-terminal domain"/>
    <property type="match status" value="1"/>
</dbReference>
<comment type="caution">
    <text evidence="16">The sequence shown here is derived from an EMBL/GenBank/DDBJ whole genome shotgun (WGS) entry which is preliminary data.</text>
</comment>
<gene>
    <name evidence="16" type="ORF">AHIS1636_33620</name>
</gene>
<evidence type="ECO:0000256" key="7">
    <source>
        <dbReference type="ARBA" id="ARBA00034307"/>
    </source>
</evidence>
<dbReference type="Pfam" id="PF02770">
    <property type="entry name" value="Acyl-CoA_dh_M"/>
    <property type="match status" value="1"/>
</dbReference>
<feature type="domain" description="Acyl-CoA dehydrogenase C-terminal" evidence="15">
    <location>
        <begin position="253"/>
        <end position="393"/>
    </location>
</feature>
<dbReference type="PANTHER" id="PTHR43884">
    <property type="entry name" value="ACYL-COA DEHYDROGENASE"/>
    <property type="match status" value="1"/>
</dbReference>
<dbReference type="PANTHER" id="PTHR43884:SF12">
    <property type="entry name" value="ISOVALERYL-COA DEHYDROGENASE, MITOCHONDRIAL-RELATED"/>
    <property type="match status" value="1"/>
</dbReference>
<dbReference type="InterPro" id="IPR006091">
    <property type="entry name" value="Acyl-CoA_Oxase/DH_mid-dom"/>
</dbReference>
<organism evidence="16 17">
    <name type="scientific">Arthrobacter mangrovi</name>
    <dbReference type="NCBI Taxonomy" id="2966350"/>
    <lineage>
        <taxon>Bacteria</taxon>
        <taxon>Bacillati</taxon>
        <taxon>Actinomycetota</taxon>
        <taxon>Actinomycetes</taxon>
        <taxon>Micrococcales</taxon>
        <taxon>Micrococcaceae</taxon>
        <taxon>Arthrobacter</taxon>
    </lineage>
</organism>
<evidence type="ECO:0000313" key="16">
    <source>
        <dbReference type="EMBL" id="GLB68919.1"/>
    </source>
</evidence>
<comment type="catalytic activity">
    <reaction evidence="11">
        <text>dibenzothiophene + FMNH2 + O2 = dibenzothiophene 5-oxide + FMN + H2O + H(+)</text>
        <dbReference type="Rhea" id="RHEA:49076"/>
        <dbReference type="ChEBI" id="CHEBI:15377"/>
        <dbReference type="ChEBI" id="CHEBI:15378"/>
        <dbReference type="ChEBI" id="CHEBI:15379"/>
        <dbReference type="ChEBI" id="CHEBI:23681"/>
        <dbReference type="ChEBI" id="CHEBI:23683"/>
        <dbReference type="ChEBI" id="CHEBI:57618"/>
        <dbReference type="ChEBI" id="CHEBI:58210"/>
    </reaction>
</comment>